<organism evidence="6 7">
    <name type="scientific">Sandaracinomonas limnophila</name>
    <dbReference type="NCBI Taxonomy" id="1862386"/>
    <lineage>
        <taxon>Bacteria</taxon>
        <taxon>Pseudomonadati</taxon>
        <taxon>Bacteroidota</taxon>
        <taxon>Cytophagia</taxon>
        <taxon>Cytophagales</taxon>
        <taxon>Flectobacillaceae</taxon>
        <taxon>Sandaracinomonas</taxon>
    </lineage>
</organism>
<proteinExistence type="inferred from homology"/>
<feature type="transmembrane region" description="Helical" evidence="5">
    <location>
        <begin position="129"/>
        <end position="159"/>
    </location>
</feature>
<dbReference type="InterPro" id="IPR002781">
    <property type="entry name" value="TM_pro_TauE-like"/>
</dbReference>
<keyword evidence="5" id="KW-1003">Cell membrane</keyword>
<dbReference type="InterPro" id="IPR051598">
    <property type="entry name" value="TSUP/Inactive_protease-like"/>
</dbReference>
<comment type="subcellular location">
    <subcellularLocation>
        <location evidence="5">Cell membrane</location>
        <topology evidence="5">Multi-pass membrane protein</topology>
    </subcellularLocation>
    <subcellularLocation>
        <location evidence="1">Membrane</location>
        <topology evidence="1">Multi-pass membrane protein</topology>
    </subcellularLocation>
</comment>
<dbReference type="OrthoDB" id="560496at2"/>
<keyword evidence="7" id="KW-1185">Reference proteome</keyword>
<name>A0A437PRJ7_9BACT</name>
<comment type="caution">
    <text evidence="6">The sequence shown here is derived from an EMBL/GenBank/DDBJ whole genome shotgun (WGS) entry which is preliminary data.</text>
</comment>
<evidence type="ECO:0000256" key="3">
    <source>
        <dbReference type="ARBA" id="ARBA00022989"/>
    </source>
</evidence>
<evidence type="ECO:0000313" key="6">
    <source>
        <dbReference type="EMBL" id="RVU24869.1"/>
    </source>
</evidence>
<comment type="similarity">
    <text evidence="5">Belongs to the 4-toluene sulfonate uptake permease (TSUP) (TC 2.A.102) family.</text>
</comment>
<evidence type="ECO:0000256" key="2">
    <source>
        <dbReference type="ARBA" id="ARBA00022692"/>
    </source>
</evidence>
<feature type="transmembrane region" description="Helical" evidence="5">
    <location>
        <begin position="32"/>
        <end position="63"/>
    </location>
</feature>
<keyword evidence="3 5" id="KW-1133">Transmembrane helix</keyword>
<keyword evidence="4 5" id="KW-0472">Membrane</keyword>
<dbReference type="Proteomes" id="UP000282832">
    <property type="component" value="Unassembled WGS sequence"/>
</dbReference>
<evidence type="ECO:0000256" key="5">
    <source>
        <dbReference type="RuleBase" id="RU363041"/>
    </source>
</evidence>
<feature type="transmembrane region" description="Helical" evidence="5">
    <location>
        <begin position="201"/>
        <end position="219"/>
    </location>
</feature>
<accession>A0A437PRJ7</accession>
<dbReference type="Pfam" id="PF01925">
    <property type="entry name" value="TauE"/>
    <property type="match status" value="1"/>
</dbReference>
<feature type="transmembrane region" description="Helical" evidence="5">
    <location>
        <begin position="171"/>
        <end position="189"/>
    </location>
</feature>
<sequence>MVLGTSFILLLILIGLMAFLYASVGHGGASGYLAVMALFAVQPVLMKQSSLVLNLSVSLLAAYSFYQKGYFKWRNFWPFALGSIPMAYIGAQWPIADSLYKKILAVCLILSIIRLLFQTKSTKETVAVPIWAGVLVGAGIGLLSGMIGIGGGIILSPVVLLLNWANMKETATVSALFILVNSISGLFGLKKWVPFAHNELMFLVGIATVGGFLGARWGANKASPFWLKIVLALVLAVASLKLMFT</sequence>
<evidence type="ECO:0000313" key="7">
    <source>
        <dbReference type="Proteomes" id="UP000282832"/>
    </source>
</evidence>
<reference evidence="6 7" key="1">
    <citation type="submission" date="2019-01" db="EMBL/GenBank/DDBJ databases">
        <authorList>
            <person name="Chen W.-M."/>
        </authorList>
    </citation>
    <scope>NUCLEOTIDE SEQUENCE [LARGE SCALE GENOMIC DNA]</scope>
    <source>
        <strain evidence="6 7">FSY-15</strain>
    </source>
</reference>
<dbReference type="RefSeq" id="WP_127803991.1">
    <property type="nucleotide sequence ID" value="NZ_SACY01000003.1"/>
</dbReference>
<dbReference type="AlphaFoldDB" id="A0A437PRJ7"/>
<gene>
    <name evidence="6" type="ORF">EOJ36_07630</name>
</gene>
<feature type="transmembrane region" description="Helical" evidence="5">
    <location>
        <begin position="99"/>
        <end position="117"/>
    </location>
</feature>
<feature type="transmembrane region" description="Helical" evidence="5">
    <location>
        <begin position="225"/>
        <end position="244"/>
    </location>
</feature>
<dbReference type="PANTHER" id="PTHR43701">
    <property type="entry name" value="MEMBRANE TRANSPORTER PROTEIN MJ0441-RELATED"/>
    <property type="match status" value="1"/>
</dbReference>
<dbReference type="PANTHER" id="PTHR43701:SF5">
    <property type="entry name" value="MEMBRANE TRANSPORTER PROTEIN-RELATED"/>
    <property type="match status" value="1"/>
</dbReference>
<keyword evidence="2 5" id="KW-0812">Transmembrane</keyword>
<protein>
    <recommendedName>
        <fullName evidence="5">Probable membrane transporter protein</fullName>
    </recommendedName>
</protein>
<dbReference type="GO" id="GO:0005886">
    <property type="term" value="C:plasma membrane"/>
    <property type="evidence" value="ECO:0007669"/>
    <property type="project" value="UniProtKB-SubCell"/>
</dbReference>
<evidence type="ECO:0000256" key="4">
    <source>
        <dbReference type="ARBA" id="ARBA00023136"/>
    </source>
</evidence>
<feature type="transmembrane region" description="Helical" evidence="5">
    <location>
        <begin position="75"/>
        <end position="93"/>
    </location>
</feature>
<dbReference type="EMBL" id="SACY01000003">
    <property type="protein sequence ID" value="RVU24869.1"/>
    <property type="molecule type" value="Genomic_DNA"/>
</dbReference>
<evidence type="ECO:0000256" key="1">
    <source>
        <dbReference type="ARBA" id="ARBA00004141"/>
    </source>
</evidence>